<dbReference type="Proteomes" id="UP000509771">
    <property type="component" value="Chromosome"/>
</dbReference>
<gene>
    <name evidence="2" type="ORF">C5F47_00730</name>
</gene>
<keyword evidence="3" id="KW-1185">Reference proteome</keyword>
<sequence>MKMLIVGGSGMIGTKIHDHFCNKNTVEMTYLTHKIPFGTIHQLDILERENTINLIRKINPDVVVHNTALVSVDLCETDKNLANMINVEGTKNVIEGCKITNSKIVFISTPLVFNGEKDEYVENDAPSPISQYGITKLEGEKLIEKSGVPYLILRTDQPYCWIETWQHTNSVLRLVDTLKEKKTLREITDWYNNPTYVPDIAIALEKLLENEKNGIYHVVGTDFINRFEWGLITSELFGLDKKLLEPITSDSLDLAVKRSNANLSNRKLVEDIGFSPKGVKEGIQQMLKDKK</sequence>
<dbReference type="SUPFAM" id="SSF51735">
    <property type="entry name" value="NAD(P)-binding Rossmann-fold domains"/>
    <property type="match status" value="1"/>
</dbReference>
<dbReference type="Pfam" id="PF04321">
    <property type="entry name" value="RmlD_sub_bind"/>
    <property type="match status" value="1"/>
</dbReference>
<dbReference type="Gene3D" id="3.40.50.720">
    <property type="entry name" value="NAD(P)-binding Rossmann-like Domain"/>
    <property type="match status" value="1"/>
</dbReference>
<dbReference type="InterPro" id="IPR005913">
    <property type="entry name" value="dTDP_dehydrorham_reduct"/>
</dbReference>
<organism evidence="2 3">
    <name type="scientific">Nitrosopumilus cobalaminigenes</name>
    <dbReference type="NCBI Taxonomy" id="1470066"/>
    <lineage>
        <taxon>Archaea</taxon>
        <taxon>Nitrososphaerota</taxon>
        <taxon>Nitrososphaeria</taxon>
        <taxon>Nitrosopumilales</taxon>
        <taxon>Nitrosopumilaceae</taxon>
        <taxon>Nitrosopumilus</taxon>
    </lineage>
</organism>
<dbReference type="OrthoDB" id="4907at2157"/>
<dbReference type="CDD" id="cd05254">
    <property type="entry name" value="dTDP_HR_like_SDR_e"/>
    <property type="match status" value="1"/>
</dbReference>
<proteinExistence type="predicted"/>
<dbReference type="PANTHER" id="PTHR10491:SF4">
    <property type="entry name" value="METHIONINE ADENOSYLTRANSFERASE 2 SUBUNIT BETA"/>
    <property type="match status" value="1"/>
</dbReference>
<evidence type="ECO:0000313" key="3">
    <source>
        <dbReference type="Proteomes" id="UP000509771"/>
    </source>
</evidence>
<dbReference type="EMBL" id="CP026993">
    <property type="protein sequence ID" value="QLH02207.1"/>
    <property type="molecule type" value="Genomic_DNA"/>
</dbReference>
<dbReference type="InterPro" id="IPR036291">
    <property type="entry name" value="NAD(P)-bd_dom_sf"/>
</dbReference>
<dbReference type="PANTHER" id="PTHR10491">
    <property type="entry name" value="DTDP-4-DEHYDRORHAMNOSE REDUCTASE"/>
    <property type="match status" value="1"/>
</dbReference>
<evidence type="ECO:0000259" key="1">
    <source>
        <dbReference type="Pfam" id="PF04321"/>
    </source>
</evidence>
<protein>
    <recommendedName>
        <fullName evidence="1">RmlD-like substrate binding domain-containing protein</fullName>
    </recommendedName>
</protein>
<name>A0A7D5M181_9ARCH</name>
<dbReference type="KEGG" id="ncl:C5F47_00730"/>
<dbReference type="AlphaFoldDB" id="A0A7D5M181"/>
<dbReference type="GeneID" id="56058491"/>
<evidence type="ECO:0000313" key="2">
    <source>
        <dbReference type="EMBL" id="QLH02207.1"/>
    </source>
</evidence>
<accession>A0A7D5M181</accession>
<reference evidence="2 3" key="1">
    <citation type="submission" date="2018-02" db="EMBL/GenBank/DDBJ databases">
        <title>Complete genome of Nitrosopumilus cobalaminigenes HCA1.</title>
        <authorList>
            <person name="Qin W."/>
            <person name="Zheng Y."/>
            <person name="Stahl D.A."/>
        </authorList>
    </citation>
    <scope>NUCLEOTIDE SEQUENCE [LARGE SCALE GENOMIC DNA]</scope>
    <source>
        <strain evidence="2 3">HCA1</strain>
    </source>
</reference>
<feature type="domain" description="RmlD-like substrate binding" evidence="1">
    <location>
        <begin position="1"/>
        <end position="289"/>
    </location>
</feature>
<dbReference type="RefSeq" id="WP_179361037.1">
    <property type="nucleotide sequence ID" value="NZ_CP026993.1"/>
</dbReference>
<dbReference type="InterPro" id="IPR029903">
    <property type="entry name" value="RmlD-like-bd"/>
</dbReference>